<evidence type="ECO:0000256" key="5">
    <source>
        <dbReference type="ARBA" id="ARBA00023315"/>
    </source>
</evidence>
<keyword evidence="3" id="KW-0133">Cell shape</keyword>
<dbReference type="PANTHER" id="PTHR36174">
    <property type="entry name" value="LIPID II:GLYCINE GLYCYLTRANSFERASE"/>
    <property type="match status" value="1"/>
</dbReference>
<dbReference type="GO" id="GO:0008360">
    <property type="term" value="P:regulation of cell shape"/>
    <property type="evidence" value="ECO:0007669"/>
    <property type="project" value="UniProtKB-KW"/>
</dbReference>
<keyword evidence="4" id="KW-0573">Peptidoglycan synthesis</keyword>
<dbReference type="SUPFAM" id="SSF55729">
    <property type="entry name" value="Acyl-CoA N-acyltransferases (Nat)"/>
    <property type="match status" value="1"/>
</dbReference>
<reference evidence="7 8" key="1">
    <citation type="journal article" date="2015" name="Nature">
        <title>rRNA introns, odd ribosomes, and small enigmatic genomes across a large radiation of phyla.</title>
        <authorList>
            <person name="Brown C.T."/>
            <person name="Hug L.A."/>
            <person name="Thomas B.C."/>
            <person name="Sharon I."/>
            <person name="Castelle C.J."/>
            <person name="Singh A."/>
            <person name="Wilkins M.J."/>
            <person name="Williams K.H."/>
            <person name="Banfield J.F."/>
        </authorList>
    </citation>
    <scope>NUCLEOTIDE SEQUENCE [LARGE SCALE GENOMIC DNA]</scope>
</reference>
<name>A0A0G0Y1D4_9BACT</name>
<dbReference type="PROSITE" id="PS51191">
    <property type="entry name" value="FEMABX"/>
    <property type="match status" value="1"/>
</dbReference>
<comment type="similarity">
    <text evidence="1">Belongs to the FemABX family.</text>
</comment>
<evidence type="ECO:0000256" key="6">
    <source>
        <dbReference type="ARBA" id="ARBA00023316"/>
    </source>
</evidence>
<evidence type="ECO:0000256" key="3">
    <source>
        <dbReference type="ARBA" id="ARBA00022960"/>
    </source>
</evidence>
<dbReference type="PANTHER" id="PTHR36174:SF1">
    <property type="entry name" value="LIPID II:GLYCINE GLYCYLTRANSFERASE"/>
    <property type="match status" value="1"/>
</dbReference>
<dbReference type="Proteomes" id="UP000034160">
    <property type="component" value="Unassembled WGS sequence"/>
</dbReference>
<dbReference type="GO" id="GO:0071555">
    <property type="term" value="P:cell wall organization"/>
    <property type="evidence" value="ECO:0007669"/>
    <property type="project" value="UniProtKB-KW"/>
</dbReference>
<gene>
    <name evidence="7" type="ORF">UU93_C0036G0004</name>
</gene>
<organism evidence="7 8">
    <name type="scientific">Candidatus Amesbacteria bacterium GW2011_GWA2_42_12</name>
    <dbReference type="NCBI Taxonomy" id="1618356"/>
    <lineage>
        <taxon>Bacteria</taxon>
        <taxon>Candidatus Amesiibacteriota</taxon>
    </lineage>
</organism>
<accession>A0A0G0Y1D4</accession>
<dbReference type="EMBL" id="LCCN01000036">
    <property type="protein sequence ID" value="KKS30507.1"/>
    <property type="molecule type" value="Genomic_DNA"/>
</dbReference>
<evidence type="ECO:0000256" key="1">
    <source>
        <dbReference type="ARBA" id="ARBA00009943"/>
    </source>
</evidence>
<keyword evidence="6" id="KW-0961">Cell wall biogenesis/degradation</keyword>
<keyword evidence="5" id="KW-0012">Acyltransferase</keyword>
<proteinExistence type="inferred from homology"/>
<keyword evidence="2" id="KW-0808">Transferase</keyword>
<evidence type="ECO:0000313" key="8">
    <source>
        <dbReference type="Proteomes" id="UP000034160"/>
    </source>
</evidence>
<dbReference type="InterPro" id="IPR016181">
    <property type="entry name" value="Acyl_CoA_acyltransferase"/>
</dbReference>
<comment type="caution">
    <text evidence="7">The sequence shown here is derived from an EMBL/GenBank/DDBJ whole genome shotgun (WGS) entry which is preliminary data.</text>
</comment>
<sequence>MHQTPMYAQVMRDLGWLVIGKPGAQTFVRKIGPVAVAKIQRPSTFNLEELDEIRRKYRTILMQIEPSLSMKVGQKLIKFPQTYDKQADISQWINQMKVVGLTKHVSPLAHSATSIIDLSLSEKELLAKMKRSTRYNIGLAKRNKNLTIYTISLRKFTQKNREDFFQVLTEWSKRKGIYGFESKLMSAVLSAFNAESWCHFGEIDGRLESIALILKFGKVSFYYCAVSSEKGYSYRMPTALVWEAIITGKKLGCEFFDLGGIYDPRYPNMYKRWNGFTTFKEGKYLFF</sequence>
<dbReference type="InterPro" id="IPR003447">
    <property type="entry name" value="FEMABX"/>
</dbReference>
<dbReference type="STRING" id="1618356.UU93_C0036G0004"/>
<dbReference type="AlphaFoldDB" id="A0A0G0Y1D4"/>
<protein>
    <submittedName>
        <fullName evidence="7">Uncharacterized protein</fullName>
    </submittedName>
</protein>
<dbReference type="Gene3D" id="3.40.630.30">
    <property type="match status" value="1"/>
</dbReference>
<evidence type="ECO:0000313" key="7">
    <source>
        <dbReference type="EMBL" id="KKS30507.1"/>
    </source>
</evidence>
<evidence type="ECO:0000256" key="2">
    <source>
        <dbReference type="ARBA" id="ARBA00022679"/>
    </source>
</evidence>
<evidence type="ECO:0000256" key="4">
    <source>
        <dbReference type="ARBA" id="ARBA00022984"/>
    </source>
</evidence>
<dbReference type="GO" id="GO:0009252">
    <property type="term" value="P:peptidoglycan biosynthetic process"/>
    <property type="evidence" value="ECO:0007669"/>
    <property type="project" value="UniProtKB-KW"/>
</dbReference>
<dbReference type="InterPro" id="IPR050644">
    <property type="entry name" value="PG_Glycine_Bridge_Synth"/>
</dbReference>
<dbReference type="GO" id="GO:0016755">
    <property type="term" value="F:aminoacyltransferase activity"/>
    <property type="evidence" value="ECO:0007669"/>
    <property type="project" value="InterPro"/>
</dbReference>